<feature type="compositionally biased region" description="Basic and acidic residues" evidence="1">
    <location>
        <begin position="679"/>
        <end position="690"/>
    </location>
</feature>
<feature type="compositionally biased region" description="Basic and acidic residues" evidence="1">
    <location>
        <begin position="456"/>
        <end position="465"/>
    </location>
</feature>
<reference evidence="2 3" key="1">
    <citation type="submission" date="2020-11" db="EMBL/GenBank/DDBJ databases">
        <title>Pseudonocardia abyssalis sp. nov. and Pseudonocardia oceani sp. nov., description and phylogenomic analysis of two novel actinomycetes isolated from the deep Southern Ocean.</title>
        <authorList>
            <person name="Parra J."/>
        </authorList>
    </citation>
    <scope>NUCLEOTIDE SEQUENCE [LARGE SCALE GENOMIC DNA]</scope>
    <source>
        <strain evidence="2 3">KRD-168</strain>
    </source>
</reference>
<feature type="region of interest" description="Disordered" evidence="1">
    <location>
        <begin position="885"/>
        <end position="1045"/>
    </location>
</feature>
<feature type="compositionally biased region" description="Low complexity" evidence="1">
    <location>
        <begin position="1014"/>
        <end position="1026"/>
    </location>
</feature>
<feature type="compositionally biased region" description="Gly residues" evidence="1">
    <location>
        <begin position="561"/>
        <end position="575"/>
    </location>
</feature>
<evidence type="ECO:0000256" key="1">
    <source>
        <dbReference type="SAM" id="MobiDB-lite"/>
    </source>
</evidence>
<evidence type="ECO:0000313" key="3">
    <source>
        <dbReference type="Proteomes" id="UP000694287"/>
    </source>
</evidence>
<gene>
    <name evidence="2" type="ORF">I4I81_00030</name>
</gene>
<feature type="compositionally biased region" description="Basic and acidic residues" evidence="1">
    <location>
        <begin position="473"/>
        <end position="495"/>
    </location>
</feature>
<evidence type="ECO:0000313" key="2">
    <source>
        <dbReference type="EMBL" id="MBW0132647.1"/>
    </source>
</evidence>
<proteinExistence type="predicted"/>
<dbReference type="Proteomes" id="UP000694287">
    <property type="component" value="Unassembled WGS sequence"/>
</dbReference>
<feature type="compositionally biased region" description="Basic and acidic residues" evidence="1">
    <location>
        <begin position="911"/>
        <end position="929"/>
    </location>
</feature>
<accession>A0ABS6UKE4</accession>
<keyword evidence="3" id="KW-1185">Reference proteome</keyword>
<feature type="compositionally biased region" description="Low complexity" evidence="1">
    <location>
        <begin position="860"/>
        <end position="872"/>
    </location>
</feature>
<feature type="compositionally biased region" description="Basic and acidic residues" evidence="1">
    <location>
        <begin position="365"/>
        <end position="389"/>
    </location>
</feature>
<evidence type="ECO:0008006" key="4">
    <source>
        <dbReference type="Google" id="ProtNLM"/>
    </source>
</evidence>
<feature type="region of interest" description="Disordered" evidence="1">
    <location>
        <begin position="679"/>
        <end position="702"/>
    </location>
</feature>
<dbReference type="EMBL" id="JADQDK010000001">
    <property type="protein sequence ID" value="MBW0132647.1"/>
    <property type="molecule type" value="Genomic_DNA"/>
</dbReference>
<feature type="compositionally biased region" description="Low complexity" evidence="1">
    <location>
        <begin position="544"/>
        <end position="560"/>
    </location>
</feature>
<feature type="compositionally biased region" description="Gly residues" evidence="1">
    <location>
        <begin position="525"/>
        <end position="543"/>
    </location>
</feature>
<protein>
    <recommendedName>
        <fullName evidence="4">GGDEF domain-containing protein</fullName>
    </recommendedName>
</protein>
<sequence>MSAQQVFAATTALRWTRPDLAGALAGHLMESADGASDRDSWLTAAGWRVHAAAAVGDGREIASEVLEALSRWGSDALMAPAAVRLRLELAVLGHDAGETGTATALLGSVPGDDADPEVLADAAIARLRCGGDGPLDPTDSLAAWTSVGGPAAQVGSAAALLLTAAADRRNGRPVEAVARAADGLSRLDRARPSPRALSPSPHLAAALAAEWISSLIEAGRSDQASEGSRPLRERLVEHTRPTRQLALLRLTLTRVAAAEAGGAAGDLVRELERAAHEAAASDTPELEHICRTALGEVHEFAGRSDAARESVRLAVVADRRHRVRAARFRTALVSLPGLVAGPGAAPPSASVVEEAPDRRLREIRRIIGGEGGRRTPDRERPVVEPHPARETGPAGSADRTAKLRAVQAASMAEHRPPDTAPDGAGRGRRRRRAEGGSEAPANGTAWGAVAWTNGHGDPDGRDDGSGLKTNGRATHDRSAHDRSAHDRSAHDRSAGDDSAGVRPAGDRSAGDRASDDRASDDRGTGRGVHGRGANGRGANGNGSGETASGETASGETASGETGSGGTASGGTGAGGHSRVDRATRRSGGPAGSAAQDRPDPWSTGVWSAGAWAVDAVPAPAHRADPGPAPHRADAAQADEAPVESDGPVNGHSGRTAVASALADPEAWLASALADLDRIWGRRPDGQDTGRENTSQESADEQVVDRVEHDRPGGEPASPRCVVVIDLARGGVRLPADESAPTMRRVARRLAQRLPTSGRLDRSTPDAVSVVLADGDRAAAAEWMRRVVPALVDGLAVDAAVQGALLRAAVHDEHGVVGAQVLQRLDGGRSRPDADPASIPSGQAARRSEAADGGRPADGLDVPAAPVAGPVDAGRSVTGIEVTAMQGPLHTGPGRAVDGPDAPAARGLSHAEPGRSVDGPDTRGPSRPDGADVPGSHPPGPAVGPGAPGRHDDSGGRRPYLPDGVVVRPGSGGRRHRRGDGPTPDPLGADATPGPTTGGPTDPEPTLRAPTTSEPDPAAGPPRAHGPGEQRTTPASAGPSSTDGLGLADLLAGALAAYRGI</sequence>
<organism evidence="2 3">
    <name type="scientific">Pseudonocardia abyssalis</name>
    <dbReference type="NCBI Taxonomy" id="2792008"/>
    <lineage>
        <taxon>Bacteria</taxon>
        <taxon>Bacillati</taxon>
        <taxon>Actinomycetota</taxon>
        <taxon>Actinomycetes</taxon>
        <taxon>Pseudonocardiales</taxon>
        <taxon>Pseudonocardiaceae</taxon>
        <taxon>Pseudonocardia</taxon>
    </lineage>
</organism>
<feature type="region of interest" description="Disordered" evidence="1">
    <location>
        <begin position="365"/>
        <end position="657"/>
    </location>
</feature>
<dbReference type="RefSeq" id="WP_218602953.1">
    <property type="nucleotide sequence ID" value="NZ_JADQDJ010000095.1"/>
</dbReference>
<feature type="compositionally biased region" description="Polar residues" evidence="1">
    <location>
        <begin position="1029"/>
        <end position="1041"/>
    </location>
</feature>
<feature type="compositionally biased region" description="Low complexity" evidence="1">
    <location>
        <begin position="985"/>
        <end position="1000"/>
    </location>
</feature>
<name>A0ABS6UKE4_9PSEU</name>
<comment type="caution">
    <text evidence="2">The sequence shown here is derived from an EMBL/GenBank/DDBJ whole genome shotgun (WGS) entry which is preliminary data.</text>
</comment>
<feature type="region of interest" description="Disordered" evidence="1">
    <location>
        <begin position="822"/>
        <end position="872"/>
    </location>
</feature>
<feature type="compositionally biased region" description="Basic and acidic residues" evidence="1">
    <location>
        <begin position="504"/>
        <end position="524"/>
    </location>
</feature>